<name>R7V995_CAPTE</name>
<dbReference type="PANTHER" id="PTHR11927">
    <property type="entry name" value="GALACTOSIDE 2-L-FUCOSYLTRANSFERASE"/>
    <property type="match status" value="1"/>
</dbReference>
<comment type="similarity">
    <text evidence="3">Belongs to the glycosyltransferase 11 family.</text>
</comment>
<dbReference type="Pfam" id="PF01531">
    <property type="entry name" value="Glyco_transf_11"/>
    <property type="match status" value="1"/>
</dbReference>
<dbReference type="EMBL" id="AMQN01019659">
    <property type="status" value="NOT_ANNOTATED_CDS"/>
    <property type="molecule type" value="Genomic_DNA"/>
</dbReference>
<evidence type="ECO:0000256" key="1">
    <source>
        <dbReference type="ARBA" id="ARBA00022676"/>
    </source>
</evidence>
<keyword evidence="1 3" id="KW-0328">Glycosyltransferase</keyword>
<dbReference type="GO" id="GO:0005975">
    <property type="term" value="P:carbohydrate metabolic process"/>
    <property type="evidence" value="ECO:0007669"/>
    <property type="project" value="InterPro"/>
</dbReference>
<comment type="subcellular location">
    <subcellularLocation>
        <location evidence="3">Golgi apparatus</location>
        <location evidence="3">Golgi stack membrane</location>
        <topology evidence="3">Single-pass type II membrane protein</topology>
    </subcellularLocation>
</comment>
<accession>R7V995</accession>
<sequence length="280" mass="32248">MPYLQHSGEKTLTIQKSGQLGNQMFQIASLIGIGLSNKVPVVFNHGYDSFRKIFELAKCDYPTISTREEKKYRELHVPLSLGYDKRFKDIHRHLHSPRTKIRGYVQSFRYFENSEDLIKSCFQFKPEIRQTVSRFLIASVPKHRVTVGIHIRRGDFMTAKSQRRGLSVAKASFFHKAMDLMLNRYPNAFFIVASNDLKWAKQNLGSRAVMTPFTSAQHDLALLASCQHSIISTGSFSWWAGWLSNGTTIYYKNYPRNGSSLFAGAKLSDYYYKHWIPLSD</sequence>
<dbReference type="CDD" id="cd11301">
    <property type="entry name" value="Fut1_Fut2_like"/>
    <property type="match status" value="1"/>
</dbReference>
<organism evidence="4">
    <name type="scientific">Capitella teleta</name>
    <name type="common">Polychaete worm</name>
    <dbReference type="NCBI Taxonomy" id="283909"/>
    <lineage>
        <taxon>Eukaryota</taxon>
        <taxon>Metazoa</taxon>
        <taxon>Spiralia</taxon>
        <taxon>Lophotrochozoa</taxon>
        <taxon>Annelida</taxon>
        <taxon>Polychaeta</taxon>
        <taxon>Sedentaria</taxon>
        <taxon>Scolecida</taxon>
        <taxon>Capitellidae</taxon>
        <taxon>Capitella</taxon>
    </lineage>
</organism>
<keyword evidence="6" id="KW-1185">Reference proteome</keyword>
<dbReference type="OMA" id="VINTWLA"/>
<evidence type="ECO:0000313" key="5">
    <source>
        <dbReference type="EnsemblMetazoa" id="CapteP96185"/>
    </source>
</evidence>
<keyword evidence="3" id="KW-0325">Glycoprotein</keyword>
<comment type="pathway">
    <text evidence="3">Protein modification; protein glycosylation.</text>
</comment>
<protein>
    <recommendedName>
        <fullName evidence="3">L-Fucosyltransferase</fullName>
        <ecNumber evidence="3">2.4.1.-</ecNumber>
    </recommendedName>
</protein>
<reference evidence="5" key="3">
    <citation type="submission" date="2015-06" db="UniProtKB">
        <authorList>
            <consortium name="EnsemblMetazoa"/>
        </authorList>
    </citation>
    <scope>IDENTIFICATION</scope>
</reference>
<evidence type="ECO:0000256" key="3">
    <source>
        <dbReference type="RuleBase" id="RU363129"/>
    </source>
</evidence>
<keyword evidence="2 3" id="KW-0808">Transferase</keyword>
<evidence type="ECO:0000313" key="4">
    <source>
        <dbReference type="EMBL" id="ELU12300.1"/>
    </source>
</evidence>
<reference evidence="6" key="1">
    <citation type="submission" date="2012-12" db="EMBL/GenBank/DDBJ databases">
        <authorList>
            <person name="Hellsten U."/>
            <person name="Grimwood J."/>
            <person name="Chapman J.A."/>
            <person name="Shapiro H."/>
            <person name="Aerts A."/>
            <person name="Otillar R.P."/>
            <person name="Terry A.Y."/>
            <person name="Boore J.L."/>
            <person name="Simakov O."/>
            <person name="Marletaz F."/>
            <person name="Cho S.-J."/>
            <person name="Edsinger-Gonzales E."/>
            <person name="Havlak P."/>
            <person name="Kuo D.-H."/>
            <person name="Larsson T."/>
            <person name="Lv J."/>
            <person name="Arendt D."/>
            <person name="Savage R."/>
            <person name="Osoegawa K."/>
            <person name="de Jong P."/>
            <person name="Lindberg D.R."/>
            <person name="Seaver E.C."/>
            <person name="Weisblat D.A."/>
            <person name="Putnam N.H."/>
            <person name="Grigoriev I.V."/>
            <person name="Rokhsar D.S."/>
        </authorList>
    </citation>
    <scope>NUCLEOTIDE SEQUENCE</scope>
    <source>
        <strain evidence="6">I ESC-2004</strain>
    </source>
</reference>
<dbReference type="EnsemblMetazoa" id="CapteT96185">
    <property type="protein sequence ID" value="CapteP96185"/>
    <property type="gene ID" value="CapteG96185"/>
</dbReference>
<keyword evidence="3" id="KW-0333">Golgi apparatus</keyword>
<dbReference type="OrthoDB" id="3226at2759"/>
<dbReference type="EMBL" id="KB296072">
    <property type="protein sequence ID" value="ELU12300.1"/>
    <property type="molecule type" value="Genomic_DNA"/>
</dbReference>
<keyword evidence="3" id="KW-0735">Signal-anchor</keyword>
<dbReference type="AlphaFoldDB" id="R7V995"/>
<dbReference type="PANTHER" id="PTHR11927:SF9">
    <property type="entry name" value="L-FUCOSYLTRANSFERASE"/>
    <property type="match status" value="1"/>
</dbReference>
<dbReference type="EC" id="2.4.1.-" evidence="3"/>
<reference evidence="4 6" key="2">
    <citation type="journal article" date="2013" name="Nature">
        <title>Insights into bilaterian evolution from three spiralian genomes.</title>
        <authorList>
            <person name="Simakov O."/>
            <person name="Marletaz F."/>
            <person name="Cho S.J."/>
            <person name="Edsinger-Gonzales E."/>
            <person name="Havlak P."/>
            <person name="Hellsten U."/>
            <person name="Kuo D.H."/>
            <person name="Larsson T."/>
            <person name="Lv J."/>
            <person name="Arendt D."/>
            <person name="Savage R."/>
            <person name="Osoegawa K."/>
            <person name="de Jong P."/>
            <person name="Grimwood J."/>
            <person name="Chapman J.A."/>
            <person name="Shapiro H."/>
            <person name="Aerts A."/>
            <person name="Otillar R.P."/>
            <person name="Terry A.Y."/>
            <person name="Boore J.L."/>
            <person name="Grigoriev I.V."/>
            <person name="Lindberg D.R."/>
            <person name="Seaver E.C."/>
            <person name="Weisblat D.A."/>
            <person name="Putnam N.H."/>
            <person name="Rokhsar D.S."/>
        </authorList>
    </citation>
    <scope>NUCLEOTIDE SEQUENCE</scope>
    <source>
        <strain evidence="4 6">I ESC-2004</strain>
    </source>
</reference>
<dbReference type="STRING" id="283909.R7V995"/>
<dbReference type="Proteomes" id="UP000014760">
    <property type="component" value="Unassembled WGS sequence"/>
</dbReference>
<gene>
    <name evidence="4" type="ORF">CAPTEDRAFT_96185</name>
</gene>
<keyword evidence="3" id="KW-0812">Transmembrane</keyword>
<evidence type="ECO:0000313" key="6">
    <source>
        <dbReference type="Proteomes" id="UP000014760"/>
    </source>
</evidence>
<dbReference type="UniPathway" id="UPA00378"/>
<dbReference type="InterPro" id="IPR002516">
    <property type="entry name" value="Glyco_trans_11"/>
</dbReference>
<dbReference type="HOGENOM" id="CLU_043399_2_0_1"/>
<proteinExistence type="inferred from homology"/>
<dbReference type="GO" id="GO:0032580">
    <property type="term" value="C:Golgi cisterna membrane"/>
    <property type="evidence" value="ECO:0007669"/>
    <property type="project" value="UniProtKB-SubCell"/>
</dbReference>
<evidence type="ECO:0000256" key="2">
    <source>
        <dbReference type="ARBA" id="ARBA00022679"/>
    </source>
</evidence>
<dbReference type="GO" id="GO:0008107">
    <property type="term" value="F:galactoside 2-alpha-L-fucosyltransferase activity"/>
    <property type="evidence" value="ECO:0007669"/>
    <property type="project" value="InterPro"/>
</dbReference>